<dbReference type="EMBL" id="JAHWGI010000168">
    <property type="protein sequence ID" value="KAK3910504.1"/>
    <property type="molecule type" value="Genomic_DNA"/>
</dbReference>
<dbReference type="PANTHER" id="PTHR15976:SF17">
    <property type="entry name" value="CONSTITUTIVE COACTIVATOR OF PEROXISOME PROLIFERATOR-ACTIVATED RECEPTOR GAMMA"/>
    <property type="match status" value="1"/>
</dbReference>
<reference evidence="2" key="2">
    <citation type="journal article" date="2023" name="BMC Genomics">
        <title>Pest status, molecular evolution, and epigenetic factors derived from the genome assembly of Frankliniella fusca, a thysanopteran phytovirus vector.</title>
        <authorList>
            <person name="Catto M.A."/>
            <person name="Labadie P.E."/>
            <person name="Jacobson A.L."/>
            <person name="Kennedy G.G."/>
            <person name="Srinivasan R."/>
            <person name="Hunt B.G."/>
        </authorList>
    </citation>
    <scope>NUCLEOTIDE SEQUENCE</scope>
    <source>
        <strain evidence="2">PL_HMW_Pooled</strain>
    </source>
</reference>
<dbReference type="InterPro" id="IPR026784">
    <property type="entry name" value="Coact_PPARg"/>
</dbReference>
<gene>
    <name evidence="2" type="ORF">KUF71_020318</name>
</gene>
<sequence length="597" mass="68171">MGVRRLQTFLEQHCPEACYEVSIPDIAEEYRQRFNRDPVIVVDGSCCFRTLYGGLDWVCGGQYKEYVKRVTNFFDSFEAINIKLILYFDGATQESKRPVWVSRRLQSMEKAHAIFDSLGKGQTVQNIDPQLFVLPAGAGNTMSALSKDRCSVRRSLRECDEEIASYAEKNKCFAILAQDSDYVIYQSGAKYYLSAENLDLNKMTTLVYDQKALAEHLLLNVSELPVFASLMGNDFIPADDLRSFHIRLTGKQRQQAYAAVLVRKVAEYVASLPKQNDLFLYLGQLSYEVFRKRNRAVDLKESILSYGRVWDEVTNTFSVVGPIDTRCRNWDQIMSIAHYNYVNMLSPSHVYNILRKLPFEMSTALEDCRTSVPPSAVALRLMRQRIYGVALREYPGGSRTDHLTVDEWCMCGPQSLTGALKVPAILPPENSPKLLDLWLNNTDEIKAEKFKLLSWIGSAHLFNNKYNIGVIPHQLVSVICILSYLYHDANILQNWEVKVFASTVVDVQAMIVRDLSAINVKKVNVRGVQLATMFTRAITHLMLANSICGTPLSCELTRHYQLFDGKMFQKWYLERRTKPKQGNLQHFQLICDTVLTE</sequence>
<comment type="caution">
    <text evidence="2">The sequence shown here is derived from an EMBL/GenBank/DDBJ whole genome shotgun (WGS) entry which is preliminary data.</text>
</comment>
<proteinExistence type="inferred from homology"/>
<evidence type="ECO:0000256" key="1">
    <source>
        <dbReference type="ARBA" id="ARBA00009495"/>
    </source>
</evidence>
<keyword evidence="3" id="KW-1185">Reference proteome</keyword>
<dbReference type="Proteomes" id="UP001219518">
    <property type="component" value="Unassembled WGS sequence"/>
</dbReference>
<organism evidence="2 3">
    <name type="scientific">Frankliniella fusca</name>
    <dbReference type="NCBI Taxonomy" id="407009"/>
    <lineage>
        <taxon>Eukaryota</taxon>
        <taxon>Metazoa</taxon>
        <taxon>Ecdysozoa</taxon>
        <taxon>Arthropoda</taxon>
        <taxon>Hexapoda</taxon>
        <taxon>Insecta</taxon>
        <taxon>Pterygota</taxon>
        <taxon>Neoptera</taxon>
        <taxon>Paraneoptera</taxon>
        <taxon>Thysanoptera</taxon>
        <taxon>Terebrantia</taxon>
        <taxon>Thripoidea</taxon>
        <taxon>Thripidae</taxon>
        <taxon>Frankliniella</taxon>
    </lineage>
</organism>
<dbReference type="AlphaFoldDB" id="A0AAE1L998"/>
<dbReference type="InterPro" id="IPR029060">
    <property type="entry name" value="PIN-like_dom_sf"/>
</dbReference>
<dbReference type="GO" id="GO:0005634">
    <property type="term" value="C:nucleus"/>
    <property type="evidence" value="ECO:0007669"/>
    <property type="project" value="TreeGrafter"/>
</dbReference>
<evidence type="ECO:0000313" key="3">
    <source>
        <dbReference type="Proteomes" id="UP001219518"/>
    </source>
</evidence>
<accession>A0AAE1L998</accession>
<reference evidence="2" key="1">
    <citation type="submission" date="2021-07" db="EMBL/GenBank/DDBJ databases">
        <authorList>
            <person name="Catto M.A."/>
            <person name="Jacobson A."/>
            <person name="Kennedy G."/>
            <person name="Labadie P."/>
            <person name="Hunt B.G."/>
            <person name="Srinivasan R."/>
        </authorList>
    </citation>
    <scope>NUCLEOTIDE SEQUENCE</scope>
    <source>
        <strain evidence="2">PL_HMW_Pooled</strain>
        <tissue evidence="2">Head</tissue>
    </source>
</reference>
<dbReference type="Gene3D" id="3.40.50.1010">
    <property type="entry name" value="5'-nuclease"/>
    <property type="match status" value="1"/>
</dbReference>
<evidence type="ECO:0000313" key="2">
    <source>
        <dbReference type="EMBL" id="KAK3910504.1"/>
    </source>
</evidence>
<keyword evidence="2" id="KW-0675">Receptor</keyword>
<comment type="similarity">
    <text evidence="1">Belongs to the constitutive coactivator of PPAR-gamma family.</text>
</comment>
<dbReference type="PANTHER" id="PTHR15976">
    <property type="entry name" value="CONSTITUTIVE COACTIVATOR OF PEROXISOME PROLIFERATOR-ACTIVATED RECEPTOR GAMMA"/>
    <property type="match status" value="1"/>
</dbReference>
<protein>
    <submittedName>
        <fullName evidence="2">Constitutive coactivator of peroxisome proliferator-activated receptor gamma</fullName>
    </submittedName>
</protein>
<dbReference type="SUPFAM" id="SSF88723">
    <property type="entry name" value="PIN domain-like"/>
    <property type="match status" value="1"/>
</dbReference>
<name>A0AAE1L998_9NEOP</name>